<protein>
    <submittedName>
        <fullName evidence="1">Uncharacterized protein</fullName>
    </submittedName>
</protein>
<dbReference type="AlphaFoldDB" id="A0A8J2LI01"/>
<organism evidence="1 2">
    <name type="scientific">Allacma fusca</name>
    <dbReference type="NCBI Taxonomy" id="39272"/>
    <lineage>
        <taxon>Eukaryota</taxon>
        <taxon>Metazoa</taxon>
        <taxon>Ecdysozoa</taxon>
        <taxon>Arthropoda</taxon>
        <taxon>Hexapoda</taxon>
        <taxon>Collembola</taxon>
        <taxon>Symphypleona</taxon>
        <taxon>Sminthuridae</taxon>
        <taxon>Allacma</taxon>
    </lineage>
</organism>
<keyword evidence="2" id="KW-1185">Reference proteome</keyword>
<gene>
    <name evidence="1" type="ORF">AFUS01_LOCUS41892</name>
</gene>
<feature type="non-terminal residue" evidence="1">
    <location>
        <position position="1"/>
    </location>
</feature>
<name>A0A8J2LI01_9HEXA</name>
<accession>A0A8J2LI01</accession>
<evidence type="ECO:0000313" key="2">
    <source>
        <dbReference type="Proteomes" id="UP000708208"/>
    </source>
</evidence>
<comment type="caution">
    <text evidence="1">The sequence shown here is derived from an EMBL/GenBank/DDBJ whole genome shotgun (WGS) entry which is preliminary data.</text>
</comment>
<dbReference type="EMBL" id="CAJVCH010563911">
    <property type="protein sequence ID" value="CAG7832193.1"/>
    <property type="molecule type" value="Genomic_DNA"/>
</dbReference>
<proteinExistence type="predicted"/>
<dbReference type="Proteomes" id="UP000708208">
    <property type="component" value="Unassembled WGS sequence"/>
</dbReference>
<sequence>GQPRYCEDGSSLESVLQMLPSYDDADCTFKYMPERHNIPKDIMEVEDDISLAVPAHNYESDAERSTSGENETLPRSVHDIQTLDDLRKLFESFQPGDLVISNKYGWEGPKTYNFRPPNYCKARKRKKTDFEISYEHVNLEDTGYIIAKYPSSLELSDNTITKWIKEAGNLLIPSASNYEELEDYPAFAINDYSKKFTTFFNDPDRFIDPYIPESPHNENLRENLKDLDRFDGPSNNMGCEFLRVDNSHENEISDEAEADHTAFSYSSDYFRNSDSLLYLFPEGLLERLDFNEADLTEETSGTEEFERFAKFIKKPKPIDMNCLKGIIRHILKKELFLNDDCQPTQNNQTSMEFLQIVLMVSVESKTSNLLANITIPLIFIGLLHVIAENKLFLVPAEGPVSSFNPLIVCRGKKWRHQENIPGTFEM</sequence>
<reference evidence="1" key="1">
    <citation type="submission" date="2021-06" db="EMBL/GenBank/DDBJ databases">
        <authorList>
            <person name="Hodson N. C."/>
            <person name="Mongue J. A."/>
            <person name="Jaron S. K."/>
        </authorList>
    </citation>
    <scope>NUCLEOTIDE SEQUENCE</scope>
</reference>
<evidence type="ECO:0000313" key="1">
    <source>
        <dbReference type="EMBL" id="CAG7832193.1"/>
    </source>
</evidence>